<evidence type="ECO:0000313" key="2">
    <source>
        <dbReference type="Proteomes" id="UP001259347"/>
    </source>
</evidence>
<sequence>MTERTFSPVKLADVREGDTIRISKGDAVVVAPVRNHSRYGLYVDVPGMSVSSDAVELAEMADADGITLERADPALPTEPGFYRGRDWSDGAPALGYHLNARGEWRVLWSMGAPELQPPILSDLPLIRLTKETER</sequence>
<organism evidence="1 2">
    <name type="scientific">Microbacterium resistens</name>
    <dbReference type="NCBI Taxonomy" id="156977"/>
    <lineage>
        <taxon>Bacteria</taxon>
        <taxon>Bacillati</taxon>
        <taxon>Actinomycetota</taxon>
        <taxon>Actinomycetes</taxon>
        <taxon>Micrococcales</taxon>
        <taxon>Microbacteriaceae</taxon>
        <taxon>Microbacterium</taxon>
    </lineage>
</organism>
<dbReference type="RefSeq" id="WP_310022867.1">
    <property type="nucleotide sequence ID" value="NZ_JAVDUM010000017.1"/>
</dbReference>
<comment type="caution">
    <text evidence="1">The sequence shown here is derived from an EMBL/GenBank/DDBJ whole genome shotgun (WGS) entry which is preliminary data.</text>
</comment>
<keyword evidence="2" id="KW-1185">Reference proteome</keyword>
<protein>
    <submittedName>
        <fullName evidence="1">Uncharacterized protein</fullName>
    </submittedName>
</protein>
<reference evidence="1 2" key="1">
    <citation type="submission" date="2023-07" db="EMBL/GenBank/DDBJ databases">
        <title>Sorghum-associated microbial communities from plants grown in Nebraska, USA.</title>
        <authorList>
            <person name="Schachtman D."/>
        </authorList>
    </citation>
    <scope>NUCLEOTIDE SEQUENCE [LARGE SCALE GENOMIC DNA]</scope>
    <source>
        <strain evidence="1 2">2980</strain>
    </source>
</reference>
<dbReference type="EMBL" id="JAVDUM010000017">
    <property type="protein sequence ID" value="MDR6868744.1"/>
    <property type="molecule type" value="Genomic_DNA"/>
</dbReference>
<proteinExistence type="predicted"/>
<evidence type="ECO:0000313" key="1">
    <source>
        <dbReference type="EMBL" id="MDR6868744.1"/>
    </source>
</evidence>
<dbReference type="Proteomes" id="UP001259347">
    <property type="component" value="Unassembled WGS sequence"/>
</dbReference>
<name>A0ABU1SGS8_9MICO</name>
<accession>A0ABU1SGS8</accession>
<gene>
    <name evidence="1" type="ORF">J2Y69_003368</name>
</gene>